<dbReference type="InterPro" id="IPR003399">
    <property type="entry name" value="Mce/MlaD"/>
</dbReference>
<evidence type="ECO:0000259" key="2">
    <source>
        <dbReference type="Pfam" id="PF02470"/>
    </source>
</evidence>
<name>A0A0A0JCM4_9MICO</name>
<dbReference type="PANTHER" id="PTHR33371">
    <property type="entry name" value="INTERMEMBRANE PHOSPHOLIPID TRANSPORT SYSTEM BINDING PROTEIN MLAD-RELATED"/>
    <property type="match status" value="1"/>
</dbReference>
<dbReference type="eggNOG" id="COG1463">
    <property type="taxonomic scope" value="Bacteria"/>
</dbReference>
<dbReference type="EMBL" id="AVPJ01000003">
    <property type="protein sequence ID" value="KGN33777.1"/>
    <property type="molecule type" value="Genomic_DNA"/>
</dbReference>
<gene>
    <name evidence="4" type="ORF">N802_08165</name>
</gene>
<protein>
    <submittedName>
        <fullName evidence="4">Mammalian cell entry protein</fullName>
    </submittedName>
</protein>
<comment type="caution">
    <text evidence="4">The sequence shown here is derived from an EMBL/GenBank/DDBJ whole genome shotgun (WGS) entry which is preliminary data.</text>
</comment>
<dbReference type="NCBIfam" id="TIGR00996">
    <property type="entry name" value="Mtu_fam_mce"/>
    <property type="match status" value="1"/>
</dbReference>
<organism evidence="4 5">
    <name type="scientific">Knoellia sinensis KCTC 19936</name>
    <dbReference type="NCBI Taxonomy" id="1385520"/>
    <lineage>
        <taxon>Bacteria</taxon>
        <taxon>Bacillati</taxon>
        <taxon>Actinomycetota</taxon>
        <taxon>Actinomycetes</taxon>
        <taxon>Micrococcales</taxon>
        <taxon>Intrasporangiaceae</taxon>
        <taxon>Knoellia</taxon>
    </lineage>
</organism>
<dbReference type="InterPro" id="IPR005693">
    <property type="entry name" value="Mce"/>
</dbReference>
<dbReference type="InterPro" id="IPR024516">
    <property type="entry name" value="Mce_C"/>
</dbReference>
<accession>A0A0A0JCM4</accession>
<dbReference type="InterPro" id="IPR052336">
    <property type="entry name" value="MlaD_Phospholipid_Transporter"/>
</dbReference>
<dbReference type="Proteomes" id="UP000030002">
    <property type="component" value="Unassembled WGS sequence"/>
</dbReference>
<feature type="domain" description="Mammalian cell entry C-terminal" evidence="3">
    <location>
        <begin position="121"/>
        <end position="346"/>
    </location>
</feature>
<dbReference type="PANTHER" id="PTHR33371:SF16">
    <property type="entry name" value="MCE-FAMILY PROTEIN MCE3F"/>
    <property type="match status" value="1"/>
</dbReference>
<evidence type="ECO:0000313" key="5">
    <source>
        <dbReference type="Proteomes" id="UP000030002"/>
    </source>
</evidence>
<dbReference type="OrthoDB" id="4741753at2"/>
<proteinExistence type="predicted"/>
<dbReference type="GO" id="GO:0005576">
    <property type="term" value="C:extracellular region"/>
    <property type="evidence" value="ECO:0007669"/>
    <property type="project" value="TreeGrafter"/>
</dbReference>
<keyword evidence="5" id="KW-1185">Reference proteome</keyword>
<evidence type="ECO:0000259" key="3">
    <source>
        <dbReference type="Pfam" id="PF11887"/>
    </source>
</evidence>
<evidence type="ECO:0000256" key="1">
    <source>
        <dbReference type="SAM" id="MobiDB-lite"/>
    </source>
</evidence>
<evidence type="ECO:0000313" key="4">
    <source>
        <dbReference type="EMBL" id="KGN33777.1"/>
    </source>
</evidence>
<dbReference type="Pfam" id="PF11887">
    <property type="entry name" value="Mce4_CUP1"/>
    <property type="match status" value="1"/>
</dbReference>
<dbReference type="STRING" id="1385520.N802_08165"/>
<sequence length="423" mass="44561">MIRTLTKAQLAAFLLITIVGVSILSANYVGLTQRLLGGGAEFSASFAQSGGIFVGSEVTYRGVKVGRVTGLELEKDGVLVQAQLDRGAEVPKDTKAVVENRSAVGEQYLDLQPRSFGGPVLATGDVIPRKDTAYPIRVDELLLHVDKTVKSVDQEDLRTVIDELGTGFEGSGPDLGRLIDNGDLLTQAAIDALPETVRLLQQSKTVLDTQRETAPEIKNFATDFANLSETLQKSDADLRLILDRGVVASKELETLIKDNEANLGVLIANLITVGQVTTSRIDGIEQMFVTYPEAVAGSFTVVPGDGTAHFGLQTGMQPAACTRGYEGTKKIDPNQTQNLPPVNASAGCTLPRGSASNVRGAQNAPRPRSGVASSHPLAMGGQLLPLGNDAFAEGSPQISAPLAPTGGAAGADSWSWMMQEAAR</sequence>
<feature type="region of interest" description="Disordered" evidence="1">
    <location>
        <begin position="352"/>
        <end position="411"/>
    </location>
</feature>
<dbReference type="RefSeq" id="WP_035913364.1">
    <property type="nucleotide sequence ID" value="NZ_AVPJ01000003.1"/>
</dbReference>
<feature type="domain" description="Mce/MlaD" evidence="2">
    <location>
        <begin position="40"/>
        <end position="113"/>
    </location>
</feature>
<dbReference type="Pfam" id="PF02470">
    <property type="entry name" value="MlaD"/>
    <property type="match status" value="1"/>
</dbReference>
<reference evidence="4 5" key="1">
    <citation type="submission" date="2013-08" db="EMBL/GenBank/DDBJ databases">
        <title>The genome sequence of Knoellia sinensis.</title>
        <authorList>
            <person name="Zhu W."/>
            <person name="Wang G."/>
        </authorList>
    </citation>
    <scope>NUCLEOTIDE SEQUENCE [LARGE SCALE GENOMIC DNA]</scope>
    <source>
        <strain evidence="4 5">KCTC 19936</strain>
    </source>
</reference>
<dbReference type="AlphaFoldDB" id="A0A0A0JCM4"/>